<evidence type="ECO:0000256" key="6">
    <source>
        <dbReference type="ARBA" id="ARBA00022989"/>
    </source>
</evidence>
<comment type="subcellular location">
    <subcellularLocation>
        <location evidence="8">Cell inner membrane</location>
    </subcellularLocation>
    <subcellularLocation>
        <location evidence="1">Cell membrane</location>
        <topology evidence="1">Multi-pass membrane protein</topology>
    </subcellularLocation>
</comment>
<dbReference type="NCBIfam" id="TIGR03426">
    <property type="entry name" value="shape_MreD"/>
    <property type="match status" value="1"/>
</dbReference>
<reference evidence="10 11" key="1">
    <citation type="submission" date="2015-02" db="EMBL/GenBank/DDBJ databases">
        <title>Complete genome sequence of Kangiella geojedonensis strain YCS-5T.</title>
        <authorList>
            <person name="Kim K.M."/>
        </authorList>
    </citation>
    <scope>NUCLEOTIDE SEQUENCE [LARGE SCALE GENOMIC DNA]</scope>
    <source>
        <strain evidence="10 11">YCS-5</strain>
    </source>
</reference>
<dbReference type="EMBL" id="CP010975">
    <property type="protein sequence ID" value="AKE52693.1"/>
    <property type="molecule type" value="Genomic_DNA"/>
</dbReference>
<comment type="function">
    <text evidence="8">Involved in formation of the rod shape of the cell. May also contribute to regulation of formation of penicillin-binding proteins.</text>
</comment>
<accession>A0A0F6RCT2</accession>
<keyword evidence="6 9" id="KW-1133">Transmembrane helix</keyword>
<evidence type="ECO:0000313" key="10">
    <source>
        <dbReference type="EMBL" id="AKE52693.1"/>
    </source>
</evidence>
<dbReference type="InterPro" id="IPR007227">
    <property type="entry name" value="Cell_shape_determining_MreD"/>
</dbReference>
<dbReference type="GO" id="GO:0005886">
    <property type="term" value="C:plasma membrane"/>
    <property type="evidence" value="ECO:0007669"/>
    <property type="project" value="UniProtKB-SubCell"/>
</dbReference>
<evidence type="ECO:0000256" key="5">
    <source>
        <dbReference type="ARBA" id="ARBA00022960"/>
    </source>
</evidence>
<evidence type="ECO:0000256" key="4">
    <source>
        <dbReference type="ARBA" id="ARBA00022692"/>
    </source>
</evidence>
<keyword evidence="11" id="KW-1185">Reference proteome</keyword>
<keyword evidence="7 8" id="KW-0472">Membrane</keyword>
<dbReference type="RefSeq" id="WP_046561732.1">
    <property type="nucleotide sequence ID" value="NZ_CP010975.1"/>
</dbReference>
<keyword evidence="3 8" id="KW-1003">Cell membrane</keyword>
<protein>
    <recommendedName>
        <fullName evidence="8">Rod shape-determining protein MreD</fullName>
    </recommendedName>
</protein>
<dbReference type="PATRIC" id="fig|914150.5.peg.1776"/>
<dbReference type="AlphaFoldDB" id="A0A0F6RCT2"/>
<feature type="transmembrane region" description="Helical" evidence="9">
    <location>
        <begin position="7"/>
        <end position="27"/>
    </location>
</feature>
<evidence type="ECO:0000256" key="9">
    <source>
        <dbReference type="SAM" id="Phobius"/>
    </source>
</evidence>
<feature type="transmembrane region" description="Helical" evidence="9">
    <location>
        <begin position="132"/>
        <end position="152"/>
    </location>
</feature>
<organism evidence="10 11">
    <name type="scientific">Kangiella geojedonensis</name>
    <dbReference type="NCBI Taxonomy" id="914150"/>
    <lineage>
        <taxon>Bacteria</taxon>
        <taxon>Pseudomonadati</taxon>
        <taxon>Pseudomonadota</taxon>
        <taxon>Gammaproteobacteria</taxon>
        <taxon>Kangiellales</taxon>
        <taxon>Kangiellaceae</taxon>
        <taxon>Kangiella</taxon>
    </lineage>
</organism>
<evidence type="ECO:0000256" key="7">
    <source>
        <dbReference type="ARBA" id="ARBA00023136"/>
    </source>
</evidence>
<dbReference type="PIRSF" id="PIRSF018472">
    <property type="entry name" value="MreD_proteobac"/>
    <property type="match status" value="1"/>
</dbReference>
<dbReference type="Proteomes" id="UP000034071">
    <property type="component" value="Chromosome"/>
</dbReference>
<proteinExistence type="inferred from homology"/>
<dbReference type="GO" id="GO:0008360">
    <property type="term" value="P:regulation of cell shape"/>
    <property type="evidence" value="ECO:0007669"/>
    <property type="project" value="UniProtKB-UniRule"/>
</dbReference>
<evidence type="ECO:0000256" key="8">
    <source>
        <dbReference type="PIRNR" id="PIRNR018472"/>
    </source>
</evidence>
<evidence type="ECO:0000256" key="1">
    <source>
        <dbReference type="ARBA" id="ARBA00004651"/>
    </source>
</evidence>
<dbReference type="OrthoDB" id="6647425at2"/>
<dbReference type="PANTHER" id="PTHR37484">
    <property type="entry name" value="ROD SHAPE-DETERMINING PROTEIN MRED"/>
    <property type="match status" value="1"/>
</dbReference>
<feature type="transmembrane region" description="Helical" evidence="9">
    <location>
        <begin position="68"/>
        <end position="88"/>
    </location>
</feature>
<evidence type="ECO:0000313" key="11">
    <source>
        <dbReference type="Proteomes" id="UP000034071"/>
    </source>
</evidence>
<name>A0A0F6RCT2_9GAMM</name>
<keyword evidence="8" id="KW-0997">Cell inner membrane</keyword>
<dbReference type="STRING" id="914150.TQ33_1752"/>
<gene>
    <name evidence="10" type="ORF">TQ33_1752</name>
</gene>
<dbReference type="InterPro" id="IPR026034">
    <property type="entry name" value="MreD_proteobac"/>
</dbReference>
<feature type="transmembrane region" description="Helical" evidence="9">
    <location>
        <begin position="39"/>
        <end position="62"/>
    </location>
</feature>
<comment type="similarity">
    <text evidence="2 8">Belongs to the MreD family.</text>
</comment>
<evidence type="ECO:0000256" key="3">
    <source>
        <dbReference type="ARBA" id="ARBA00022475"/>
    </source>
</evidence>
<keyword evidence="4 9" id="KW-0812">Transmembrane</keyword>
<evidence type="ECO:0000256" key="2">
    <source>
        <dbReference type="ARBA" id="ARBA00007776"/>
    </source>
</evidence>
<feature type="transmembrane region" description="Helical" evidence="9">
    <location>
        <begin position="100"/>
        <end position="120"/>
    </location>
</feature>
<dbReference type="HOGENOM" id="CLU_119315_0_0_6"/>
<dbReference type="Pfam" id="PF04093">
    <property type="entry name" value="MreD"/>
    <property type="match status" value="1"/>
</dbReference>
<keyword evidence="5 8" id="KW-0133">Cell shape</keyword>
<dbReference type="PANTHER" id="PTHR37484:SF1">
    <property type="entry name" value="ROD SHAPE-DETERMINING PROTEIN MRED"/>
    <property type="match status" value="1"/>
</dbReference>
<dbReference type="KEGG" id="kge:TQ33_1752"/>
<sequence>MQSKQKRGTWVIILTFIIALILTVIPLPESWSPYRPDWILLVFSYWVIALPHRIGLLWAFIWGLIFDALLGSTLGLHSFTLCVIAFILQLNYLRIRIYPIWKQALTMGGIALLYMALVLWLSRVTGSPESTWTYWISAAIDAVLWPWLFILLRDIRRYFKVQ</sequence>